<keyword evidence="3" id="KW-0235">DNA replication</keyword>
<dbReference type="GO" id="GO:0005662">
    <property type="term" value="C:DNA replication factor A complex"/>
    <property type="evidence" value="ECO:0007669"/>
    <property type="project" value="TreeGrafter"/>
</dbReference>
<accession>A0A6G0WH93</accession>
<keyword evidence="4" id="KW-0227">DNA damage</keyword>
<comment type="subcellular location">
    <subcellularLocation>
        <location evidence="1">Nucleus</location>
    </subcellularLocation>
</comment>
<dbReference type="InterPro" id="IPR004365">
    <property type="entry name" value="NA-bd_OB_tRNA"/>
</dbReference>
<dbReference type="Pfam" id="PF01336">
    <property type="entry name" value="tRNA_anti-codon"/>
    <property type="match status" value="1"/>
</dbReference>
<name>A0A6G0WH93_9STRA</name>
<dbReference type="InterPro" id="IPR040260">
    <property type="entry name" value="RFA2-like"/>
</dbReference>
<evidence type="ECO:0000256" key="4">
    <source>
        <dbReference type="ARBA" id="ARBA00022763"/>
    </source>
</evidence>
<keyword evidence="7" id="KW-0539">Nucleus</keyword>
<evidence type="ECO:0000313" key="12">
    <source>
        <dbReference type="Proteomes" id="UP000481153"/>
    </source>
</evidence>
<dbReference type="FunFam" id="1.10.10.10:FF:000168">
    <property type="entry name" value="Replication protein A 32 kDa subunit"/>
    <property type="match status" value="1"/>
</dbReference>
<dbReference type="FunFam" id="2.40.50.140:FF:000184">
    <property type="entry name" value="replication protein A 32 kDa subunit A-like"/>
    <property type="match status" value="1"/>
</dbReference>
<dbReference type="InterPro" id="IPR014646">
    <property type="entry name" value="Rfa2/RPA32"/>
</dbReference>
<evidence type="ECO:0000256" key="8">
    <source>
        <dbReference type="SAM" id="MobiDB-lite"/>
    </source>
</evidence>
<dbReference type="Gene3D" id="1.10.10.10">
    <property type="entry name" value="Winged helix-like DNA-binding domain superfamily/Winged helix DNA-binding domain"/>
    <property type="match status" value="1"/>
</dbReference>
<feature type="domain" description="Replication protein A C-terminal" evidence="10">
    <location>
        <begin position="163"/>
        <end position="277"/>
    </location>
</feature>
<dbReference type="GO" id="GO:0000724">
    <property type="term" value="P:double-strand break repair via homologous recombination"/>
    <property type="evidence" value="ECO:0007669"/>
    <property type="project" value="TreeGrafter"/>
</dbReference>
<keyword evidence="6" id="KW-0234">DNA repair</keyword>
<feature type="domain" description="OB" evidence="9">
    <location>
        <begin position="69"/>
        <end position="138"/>
    </location>
</feature>
<dbReference type="InterPro" id="IPR014892">
    <property type="entry name" value="RPA_C"/>
</dbReference>
<dbReference type="InterPro" id="IPR036390">
    <property type="entry name" value="WH_DNA-bd_sf"/>
</dbReference>
<dbReference type="EMBL" id="VJMJ01000213">
    <property type="protein sequence ID" value="KAF0726536.1"/>
    <property type="molecule type" value="Genomic_DNA"/>
</dbReference>
<dbReference type="InterPro" id="IPR012340">
    <property type="entry name" value="NA-bd_OB-fold"/>
</dbReference>
<evidence type="ECO:0000259" key="10">
    <source>
        <dbReference type="Pfam" id="PF08784"/>
    </source>
</evidence>
<evidence type="ECO:0000313" key="11">
    <source>
        <dbReference type="EMBL" id="KAF0726536.1"/>
    </source>
</evidence>
<dbReference type="GO" id="GO:0000781">
    <property type="term" value="C:chromosome, telomeric region"/>
    <property type="evidence" value="ECO:0007669"/>
    <property type="project" value="TreeGrafter"/>
</dbReference>
<comment type="similarity">
    <text evidence="2">Belongs to the replication factor A protein 2 family.</text>
</comment>
<dbReference type="PIRSF" id="PIRSF036949">
    <property type="entry name" value="RPA32"/>
    <property type="match status" value="1"/>
</dbReference>
<dbReference type="PANTHER" id="PTHR13989">
    <property type="entry name" value="REPLICATION PROTEIN A-RELATED"/>
    <property type="match status" value="1"/>
</dbReference>
<gene>
    <name evidence="11" type="ORF">Ae201684_015164</name>
</gene>
<proteinExistence type="inferred from homology"/>
<reference evidence="11 12" key="1">
    <citation type="submission" date="2019-07" db="EMBL/GenBank/DDBJ databases">
        <title>Genomics analysis of Aphanomyces spp. identifies a new class of oomycete effector associated with host adaptation.</title>
        <authorList>
            <person name="Gaulin E."/>
        </authorList>
    </citation>
    <scope>NUCLEOTIDE SEQUENCE [LARGE SCALE GENOMIC DNA]</scope>
    <source>
        <strain evidence="11 12">ATCC 201684</strain>
    </source>
</reference>
<dbReference type="PANTHER" id="PTHR13989:SF16">
    <property type="entry name" value="REPLICATION PROTEIN A2"/>
    <property type="match status" value="1"/>
</dbReference>
<dbReference type="AlphaFoldDB" id="A0A6G0WH93"/>
<dbReference type="SUPFAM" id="SSF46785">
    <property type="entry name" value="Winged helix' DNA-binding domain"/>
    <property type="match status" value="1"/>
</dbReference>
<dbReference type="GO" id="GO:0035861">
    <property type="term" value="C:site of double-strand break"/>
    <property type="evidence" value="ECO:0007669"/>
    <property type="project" value="TreeGrafter"/>
</dbReference>
<organism evidence="11 12">
    <name type="scientific">Aphanomyces euteiches</name>
    <dbReference type="NCBI Taxonomy" id="100861"/>
    <lineage>
        <taxon>Eukaryota</taxon>
        <taxon>Sar</taxon>
        <taxon>Stramenopiles</taxon>
        <taxon>Oomycota</taxon>
        <taxon>Saprolegniomycetes</taxon>
        <taxon>Saprolegniales</taxon>
        <taxon>Verrucalvaceae</taxon>
        <taxon>Aphanomyces</taxon>
    </lineage>
</organism>
<dbReference type="InterPro" id="IPR036388">
    <property type="entry name" value="WH-like_DNA-bd_sf"/>
</dbReference>
<protein>
    <submittedName>
        <fullName evidence="11">Uncharacterized protein</fullName>
    </submittedName>
</protein>
<evidence type="ECO:0000256" key="5">
    <source>
        <dbReference type="ARBA" id="ARBA00023125"/>
    </source>
</evidence>
<comment type="caution">
    <text evidence="11">The sequence shown here is derived from an EMBL/GenBank/DDBJ whole genome shotgun (WGS) entry which is preliminary data.</text>
</comment>
<feature type="region of interest" description="Disordered" evidence="8">
    <location>
        <begin position="1"/>
        <end position="38"/>
    </location>
</feature>
<evidence type="ECO:0000259" key="9">
    <source>
        <dbReference type="Pfam" id="PF01336"/>
    </source>
</evidence>
<evidence type="ECO:0000256" key="2">
    <source>
        <dbReference type="ARBA" id="ARBA00007815"/>
    </source>
</evidence>
<dbReference type="VEuPathDB" id="FungiDB:AeMF1_020916"/>
<evidence type="ECO:0000256" key="7">
    <source>
        <dbReference type="ARBA" id="ARBA00023242"/>
    </source>
</evidence>
<dbReference type="GO" id="GO:0006289">
    <property type="term" value="P:nucleotide-excision repair"/>
    <property type="evidence" value="ECO:0007669"/>
    <property type="project" value="TreeGrafter"/>
</dbReference>
<dbReference type="CDD" id="cd04478">
    <property type="entry name" value="RPA2_DBD_D"/>
    <property type="match status" value="1"/>
</dbReference>
<evidence type="ECO:0000256" key="1">
    <source>
        <dbReference type="ARBA" id="ARBA00004123"/>
    </source>
</evidence>
<evidence type="ECO:0000256" key="6">
    <source>
        <dbReference type="ARBA" id="ARBA00023204"/>
    </source>
</evidence>
<dbReference type="GO" id="GO:0003697">
    <property type="term" value="F:single-stranded DNA binding"/>
    <property type="evidence" value="ECO:0007669"/>
    <property type="project" value="TreeGrafter"/>
</dbReference>
<keyword evidence="12" id="KW-1185">Reference proteome</keyword>
<sequence length="283" mass="30454">MQWESHDGGYMDGGGGGYMDSQSTPQKQGGGGNARDNQTLTPLTVHQLVVAVERGDDNPVVDGKELHNVHLVGLLTEVVHNSTTITFVINDGTGTFPARFFLQGDDDPFQQQLVETLQDGMYVSVVGTLRSFGGKTSLSSYAVTPVENFNQITHHFLDCIYTHLRNVKGPQGGAPSQGGYNDQSSVNHFGGGFSAFGGQQPAYGAQTNYNYGATDSGFSDPAQQAILDILGASSTDMGLSVDQIKQQLQGRLSDAQLRDALNYLTNEGHIYSTIDENHFKRTA</sequence>
<evidence type="ECO:0000256" key="3">
    <source>
        <dbReference type="ARBA" id="ARBA00022705"/>
    </source>
</evidence>
<dbReference type="SUPFAM" id="SSF50249">
    <property type="entry name" value="Nucleic acid-binding proteins"/>
    <property type="match status" value="1"/>
</dbReference>
<dbReference type="Proteomes" id="UP000481153">
    <property type="component" value="Unassembled WGS sequence"/>
</dbReference>
<dbReference type="Gene3D" id="2.40.50.140">
    <property type="entry name" value="Nucleic acid-binding proteins"/>
    <property type="match status" value="1"/>
</dbReference>
<dbReference type="Pfam" id="PF08784">
    <property type="entry name" value="RPA_C"/>
    <property type="match status" value="1"/>
</dbReference>
<dbReference type="GO" id="GO:0006260">
    <property type="term" value="P:DNA replication"/>
    <property type="evidence" value="ECO:0007669"/>
    <property type="project" value="UniProtKB-KW"/>
</dbReference>
<keyword evidence="5" id="KW-0238">DNA-binding</keyword>